<organism evidence="2 3">
    <name type="scientific">Streptomyces hygroscopicus</name>
    <dbReference type="NCBI Taxonomy" id="1912"/>
    <lineage>
        <taxon>Bacteria</taxon>
        <taxon>Bacillati</taxon>
        <taxon>Actinomycetota</taxon>
        <taxon>Actinomycetes</taxon>
        <taxon>Kitasatosporales</taxon>
        <taxon>Streptomycetaceae</taxon>
        <taxon>Streptomyces</taxon>
        <taxon>Streptomyces violaceusniger group</taxon>
    </lineage>
</organism>
<name>A0ABQ3TQW2_STRHY</name>
<accession>A0ABQ3TQW2</accession>
<evidence type="ECO:0000313" key="2">
    <source>
        <dbReference type="EMBL" id="GHJ25714.1"/>
    </source>
</evidence>
<sequence>MGARGMRWGMRWGIGVLLVMAVAGCGSEAGEGDGDGAAAVAEPRLPLARYQPDDGDYGRYADARDRLARACMVRLGFDDLPLRAQLPGGSARNSVRKGTVTAVRAPTPYGLLDLADARRWGYGWEPGEEAADGRAMTDAEFDAMYTRAGGKAPAGGCAGQTDRRVLRGVEDSTRMWNYADGRALTLEKAARQDPRVRRALRSWSQCLVDKGFKRYRTPDDAYQDTAWHRGEDGNTPHARREVSTAVADVECKREHDTVGVWSAVLAERQRADITAHRADYEAARRDLATLRANVRSALADR</sequence>
<comment type="caution">
    <text evidence="2">The sequence shown here is derived from an EMBL/GenBank/DDBJ whole genome shotgun (WGS) entry which is preliminary data.</text>
</comment>
<dbReference type="EMBL" id="BNEK01000002">
    <property type="protein sequence ID" value="GHJ25714.1"/>
    <property type="molecule type" value="Genomic_DNA"/>
</dbReference>
<reference evidence="2" key="1">
    <citation type="submission" date="2024-05" db="EMBL/GenBank/DDBJ databases">
        <title>Whole genome shotgun sequence of Streptomyces hygroscopicus NBRC 113678.</title>
        <authorList>
            <person name="Komaki H."/>
            <person name="Tamura T."/>
        </authorList>
    </citation>
    <scope>NUCLEOTIDE SEQUENCE</scope>
    <source>
        <strain evidence="2">N11-34</strain>
    </source>
</reference>
<proteinExistence type="predicted"/>
<protein>
    <recommendedName>
        <fullName evidence="4">Lipoprotein</fullName>
    </recommendedName>
</protein>
<dbReference type="RefSeq" id="WP_236255652.1">
    <property type="nucleotide sequence ID" value="NZ_BNEK01000002.1"/>
</dbReference>
<dbReference type="Proteomes" id="UP001054854">
    <property type="component" value="Unassembled WGS sequence"/>
</dbReference>
<keyword evidence="3" id="KW-1185">Reference proteome</keyword>
<evidence type="ECO:0000256" key="1">
    <source>
        <dbReference type="SAM" id="Coils"/>
    </source>
</evidence>
<evidence type="ECO:0008006" key="4">
    <source>
        <dbReference type="Google" id="ProtNLM"/>
    </source>
</evidence>
<gene>
    <name evidence="2" type="ORF">TPA0910_01470</name>
</gene>
<feature type="coiled-coil region" evidence="1">
    <location>
        <begin position="266"/>
        <end position="300"/>
    </location>
</feature>
<evidence type="ECO:0000313" key="3">
    <source>
        <dbReference type="Proteomes" id="UP001054854"/>
    </source>
</evidence>
<keyword evidence="1" id="KW-0175">Coiled coil</keyword>
<dbReference type="PROSITE" id="PS51257">
    <property type="entry name" value="PROKAR_LIPOPROTEIN"/>
    <property type="match status" value="1"/>
</dbReference>